<organism evidence="3 4">
    <name type="scientific">Halobiforma nitratireducens JCM 10879</name>
    <dbReference type="NCBI Taxonomy" id="1227454"/>
    <lineage>
        <taxon>Archaea</taxon>
        <taxon>Methanobacteriati</taxon>
        <taxon>Methanobacteriota</taxon>
        <taxon>Stenosarchaea group</taxon>
        <taxon>Halobacteria</taxon>
        <taxon>Halobacteriales</taxon>
        <taxon>Natrialbaceae</taxon>
        <taxon>Halobiforma</taxon>
    </lineage>
</organism>
<evidence type="ECO:0000313" key="4">
    <source>
        <dbReference type="Proteomes" id="UP000011607"/>
    </source>
</evidence>
<dbReference type="InterPro" id="IPR040624">
    <property type="entry name" value="HalOD1"/>
</dbReference>
<gene>
    <name evidence="3" type="ORF">C446_14374</name>
</gene>
<sequence length="81" mass="8817">MGVDPTDGRITLYDIVDPDALDSLFRPQYDGTPRAGGRVSFVVDDYRVTIDGGREVVIEPPTNGPAASTGHRSTPTRTDRR</sequence>
<evidence type="ECO:0000256" key="1">
    <source>
        <dbReference type="SAM" id="MobiDB-lite"/>
    </source>
</evidence>
<proteinExistence type="predicted"/>
<feature type="compositionally biased region" description="Polar residues" evidence="1">
    <location>
        <begin position="70"/>
        <end position="81"/>
    </location>
</feature>
<evidence type="ECO:0000259" key="2">
    <source>
        <dbReference type="Pfam" id="PF18545"/>
    </source>
</evidence>
<dbReference type="AlphaFoldDB" id="M0LK41"/>
<accession>M0LK41</accession>
<dbReference type="Proteomes" id="UP000011607">
    <property type="component" value="Unassembled WGS sequence"/>
</dbReference>
<evidence type="ECO:0000313" key="3">
    <source>
        <dbReference type="EMBL" id="EMA33423.1"/>
    </source>
</evidence>
<keyword evidence="4" id="KW-1185">Reference proteome</keyword>
<protein>
    <recommendedName>
        <fullName evidence="2">Halobacterial output domain-containing protein</fullName>
    </recommendedName>
</protein>
<feature type="domain" description="Halobacterial output" evidence="2">
    <location>
        <begin position="2"/>
        <end position="60"/>
    </location>
</feature>
<name>M0LK41_9EURY</name>
<dbReference type="eggNOG" id="arCOG08928">
    <property type="taxonomic scope" value="Archaea"/>
</dbReference>
<feature type="region of interest" description="Disordered" evidence="1">
    <location>
        <begin position="56"/>
        <end position="81"/>
    </location>
</feature>
<comment type="caution">
    <text evidence="3">The sequence shown here is derived from an EMBL/GenBank/DDBJ whole genome shotgun (WGS) entry which is preliminary data.</text>
</comment>
<dbReference type="EMBL" id="AOMA01000142">
    <property type="protein sequence ID" value="EMA33423.1"/>
    <property type="molecule type" value="Genomic_DNA"/>
</dbReference>
<dbReference type="Pfam" id="PF18545">
    <property type="entry name" value="HalOD1"/>
    <property type="match status" value="1"/>
</dbReference>
<reference evidence="3 4" key="1">
    <citation type="journal article" date="2014" name="PLoS Genet.">
        <title>Phylogenetically driven sequencing of extremely halophilic archaea reveals strategies for static and dynamic osmo-response.</title>
        <authorList>
            <person name="Becker E.A."/>
            <person name="Seitzer P.M."/>
            <person name="Tritt A."/>
            <person name="Larsen D."/>
            <person name="Krusor M."/>
            <person name="Yao A.I."/>
            <person name="Wu D."/>
            <person name="Madern D."/>
            <person name="Eisen J.A."/>
            <person name="Darling A.E."/>
            <person name="Facciotti M.T."/>
        </authorList>
    </citation>
    <scope>NUCLEOTIDE SEQUENCE [LARGE SCALE GENOMIC DNA]</scope>
    <source>
        <strain evidence="3 4">JCM 10879</strain>
    </source>
</reference>